<dbReference type="GO" id="GO:0016787">
    <property type="term" value="F:hydrolase activity"/>
    <property type="evidence" value="ECO:0007669"/>
    <property type="project" value="UniProtKB-KW"/>
</dbReference>
<proteinExistence type="predicted"/>
<sequence length="269" mass="29621">MDTKLKPKMSSASVLGTKVRYLIKSSNADTRPLLICNGLGQSIEILFPLMEELEDRTVIAFDVPGVGRSEVNHKVGTIPDYADFTLDLMSQIGVQEFDILGISWGGAVAQQMARNAPDRVGKLVLAITSAGGIGSWWGTPLALSEVMFPLRFVNKAYGNFIGPWMYGGETALNPGLFKQYSKHAIKPTSEGYFTQVRAMCGWTSLPWLSCLKQPTLILAGQFDGLIPIANQVLLAQKIRNARLHVFPSDHLLMYTRRQEVGALMRSFLA</sequence>
<dbReference type="Proteomes" id="UP000763802">
    <property type="component" value="Unassembled WGS sequence"/>
</dbReference>
<gene>
    <name evidence="2" type="ORF">KL867_00390</name>
</gene>
<dbReference type="Gene3D" id="3.40.50.1820">
    <property type="entry name" value="alpha/beta hydrolase"/>
    <property type="match status" value="1"/>
</dbReference>
<evidence type="ECO:0000259" key="1">
    <source>
        <dbReference type="Pfam" id="PF00561"/>
    </source>
</evidence>
<keyword evidence="2" id="KW-0378">Hydrolase</keyword>
<dbReference type="EMBL" id="JAHHDY010000001">
    <property type="protein sequence ID" value="MBT3139499.1"/>
    <property type="molecule type" value="Genomic_DNA"/>
</dbReference>
<evidence type="ECO:0000313" key="2">
    <source>
        <dbReference type="EMBL" id="MBT3139499.1"/>
    </source>
</evidence>
<dbReference type="SUPFAM" id="SSF53474">
    <property type="entry name" value="alpha/beta-Hydrolases"/>
    <property type="match status" value="1"/>
</dbReference>
<evidence type="ECO:0000313" key="3">
    <source>
        <dbReference type="Proteomes" id="UP000763802"/>
    </source>
</evidence>
<dbReference type="PANTHER" id="PTHR43433">
    <property type="entry name" value="HYDROLASE, ALPHA/BETA FOLD FAMILY PROTEIN"/>
    <property type="match status" value="1"/>
</dbReference>
<dbReference type="InterPro" id="IPR029058">
    <property type="entry name" value="AB_hydrolase_fold"/>
</dbReference>
<keyword evidence="3" id="KW-1185">Reference proteome</keyword>
<comment type="caution">
    <text evidence="2">The sequence shown here is derived from an EMBL/GenBank/DDBJ whole genome shotgun (WGS) entry which is preliminary data.</text>
</comment>
<dbReference type="Pfam" id="PF00561">
    <property type="entry name" value="Abhydrolase_1"/>
    <property type="match status" value="1"/>
</dbReference>
<feature type="domain" description="AB hydrolase-1" evidence="1">
    <location>
        <begin position="32"/>
        <end position="254"/>
    </location>
</feature>
<protein>
    <submittedName>
        <fullName evidence="2">Alpha/beta hydrolase</fullName>
    </submittedName>
</protein>
<accession>A0ABS5WLG7</accession>
<organism evidence="2 3">
    <name type="scientific">Falsiruegeria litorea</name>
    <dbReference type="NCBI Taxonomy" id="1280831"/>
    <lineage>
        <taxon>Bacteria</taxon>
        <taxon>Pseudomonadati</taxon>
        <taxon>Pseudomonadota</taxon>
        <taxon>Alphaproteobacteria</taxon>
        <taxon>Rhodobacterales</taxon>
        <taxon>Roseobacteraceae</taxon>
        <taxon>Falsiruegeria</taxon>
    </lineage>
</organism>
<dbReference type="InterPro" id="IPR000073">
    <property type="entry name" value="AB_hydrolase_1"/>
</dbReference>
<reference evidence="2 3" key="1">
    <citation type="submission" date="2021-05" db="EMBL/GenBank/DDBJ databases">
        <title>Draft genomes of marine bacteria isolated from model chitin particles.</title>
        <authorList>
            <person name="Datta M.S."/>
            <person name="Schwartzman J.A."/>
            <person name="Cordero O."/>
        </authorList>
    </citation>
    <scope>NUCLEOTIDE SEQUENCE [LARGE SCALE GENOMIC DNA]</scope>
    <source>
        <strain evidence="2 3">4E07</strain>
    </source>
</reference>
<dbReference type="PANTHER" id="PTHR43433:SF5">
    <property type="entry name" value="AB HYDROLASE-1 DOMAIN-CONTAINING PROTEIN"/>
    <property type="match status" value="1"/>
</dbReference>
<dbReference type="RefSeq" id="WP_215193481.1">
    <property type="nucleotide sequence ID" value="NZ_JAHHDY010000001.1"/>
</dbReference>
<name>A0ABS5WLG7_9RHOB</name>
<dbReference type="PRINTS" id="PR00111">
    <property type="entry name" value="ABHYDROLASE"/>
</dbReference>
<dbReference type="InterPro" id="IPR050471">
    <property type="entry name" value="AB_hydrolase"/>
</dbReference>